<dbReference type="OrthoDB" id="10310934at2759"/>
<organism evidence="2 3">
    <name type="scientific">Trema orientale</name>
    <name type="common">Charcoal tree</name>
    <name type="synonym">Celtis orientalis</name>
    <dbReference type="NCBI Taxonomy" id="63057"/>
    <lineage>
        <taxon>Eukaryota</taxon>
        <taxon>Viridiplantae</taxon>
        <taxon>Streptophyta</taxon>
        <taxon>Embryophyta</taxon>
        <taxon>Tracheophyta</taxon>
        <taxon>Spermatophyta</taxon>
        <taxon>Magnoliopsida</taxon>
        <taxon>eudicotyledons</taxon>
        <taxon>Gunneridae</taxon>
        <taxon>Pentapetalae</taxon>
        <taxon>rosids</taxon>
        <taxon>fabids</taxon>
        <taxon>Rosales</taxon>
        <taxon>Cannabaceae</taxon>
        <taxon>Trema</taxon>
    </lineage>
</organism>
<evidence type="ECO:0000313" key="3">
    <source>
        <dbReference type="Proteomes" id="UP000237000"/>
    </source>
</evidence>
<sequence>MNEVHKLIQGIVGRTTFTYTNSKVLLQLLDSFPHLLPFIIQNQFSHSSLNLSSLKLLFQSNSPNIAHIPSIHSLITKTWFGNQWNSFSYTFESRIPTTMAPKTTNSRMCQDFPLGCPSHNASPISHRILEPFRQRLNPIRSANRTRPNHPQEGLLAVG</sequence>
<dbReference type="InParanoid" id="A0A2P5E5W7"/>
<keyword evidence="3" id="KW-1185">Reference proteome</keyword>
<comment type="caution">
    <text evidence="2">The sequence shown here is derived from an EMBL/GenBank/DDBJ whole genome shotgun (WGS) entry which is preliminary data.</text>
</comment>
<dbReference type="AlphaFoldDB" id="A0A2P5E5W7"/>
<reference evidence="3" key="1">
    <citation type="submission" date="2016-06" db="EMBL/GenBank/DDBJ databases">
        <title>Parallel loss of symbiosis genes in relatives of nitrogen-fixing non-legume Parasponia.</title>
        <authorList>
            <person name="Van Velzen R."/>
            <person name="Holmer R."/>
            <person name="Bu F."/>
            <person name="Rutten L."/>
            <person name="Van Zeijl A."/>
            <person name="Liu W."/>
            <person name="Santuari L."/>
            <person name="Cao Q."/>
            <person name="Sharma T."/>
            <person name="Shen D."/>
            <person name="Roswanjaya Y."/>
            <person name="Wardhani T."/>
            <person name="Kalhor M.S."/>
            <person name="Jansen J."/>
            <person name="Van den Hoogen J."/>
            <person name="Gungor B."/>
            <person name="Hartog M."/>
            <person name="Hontelez J."/>
            <person name="Verver J."/>
            <person name="Yang W.-C."/>
            <person name="Schijlen E."/>
            <person name="Repin R."/>
            <person name="Schilthuizen M."/>
            <person name="Schranz E."/>
            <person name="Heidstra R."/>
            <person name="Miyata K."/>
            <person name="Fedorova E."/>
            <person name="Kohlen W."/>
            <person name="Bisseling T."/>
            <person name="Smit S."/>
            <person name="Geurts R."/>
        </authorList>
    </citation>
    <scope>NUCLEOTIDE SEQUENCE [LARGE SCALE GENOMIC DNA]</scope>
    <source>
        <strain evidence="3">cv. RG33-2</strain>
    </source>
</reference>
<evidence type="ECO:0000313" key="2">
    <source>
        <dbReference type="EMBL" id="PON80944.1"/>
    </source>
</evidence>
<name>A0A2P5E5W7_TREOI</name>
<gene>
    <name evidence="2" type="ORF">TorRG33x02_232770</name>
</gene>
<dbReference type="Proteomes" id="UP000237000">
    <property type="component" value="Unassembled WGS sequence"/>
</dbReference>
<feature type="region of interest" description="Disordered" evidence="1">
    <location>
        <begin position="139"/>
        <end position="158"/>
    </location>
</feature>
<accession>A0A2P5E5W7</accession>
<dbReference type="EMBL" id="JXTC01000228">
    <property type="protein sequence ID" value="PON80944.1"/>
    <property type="molecule type" value="Genomic_DNA"/>
</dbReference>
<protein>
    <submittedName>
        <fullName evidence="2">Uncharacterized protein</fullName>
    </submittedName>
</protein>
<evidence type="ECO:0000256" key="1">
    <source>
        <dbReference type="SAM" id="MobiDB-lite"/>
    </source>
</evidence>
<proteinExistence type="predicted"/>